<evidence type="ECO:0000313" key="1">
    <source>
        <dbReference type="EMBL" id="CAG8472563.1"/>
    </source>
</evidence>
<dbReference type="AlphaFoldDB" id="A0A9N8W6H3"/>
<keyword evidence="2" id="KW-1185">Reference proteome</keyword>
<dbReference type="EMBL" id="CAJVPV010000753">
    <property type="protein sequence ID" value="CAG8472563.1"/>
    <property type="molecule type" value="Genomic_DNA"/>
</dbReference>
<accession>A0A9N8W6H3</accession>
<reference evidence="1" key="1">
    <citation type="submission" date="2021-06" db="EMBL/GenBank/DDBJ databases">
        <authorList>
            <person name="Kallberg Y."/>
            <person name="Tangrot J."/>
            <person name="Rosling A."/>
        </authorList>
    </citation>
    <scope>NUCLEOTIDE SEQUENCE</scope>
    <source>
        <strain evidence="1">CL551</strain>
    </source>
</reference>
<dbReference type="Proteomes" id="UP000789342">
    <property type="component" value="Unassembled WGS sequence"/>
</dbReference>
<comment type="caution">
    <text evidence="1">The sequence shown here is derived from an EMBL/GenBank/DDBJ whole genome shotgun (WGS) entry which is preliminary data.</text>
</comment>
<organism evidence="1 2">
    <name type="scientific">Acaulospora morrowiae</name>
    <dbReference type="NCBI Taxonomy" id="94023"/>
    <lineage>
        <taxon>Eukaryota</taxon>
        <taxon>Fungi</taxon>
        <taxon>Fungi incertae sedis</taxon>
        <taxon>Mucoromycota</taxon>
        <taxon>Glomeromycotina</taxon>
        <taxon>Glomeromycetes</taxon>
        <taxon>Diversisporales</taxon>
        <taxon>Acaulosporaceae</taxon>
        <taxon>Acaulospora</taxon>
    </lineage>
</organism>
<gene>
    <name evidence="1" type="ORF">AMORRO_LOCUS1924</name>
</gene>
<name>A0A9N8W6H3_9GLOM</name>
<proteinExistence type="predicted"/>
<feature type="non-terminal residue" evidence="1">
    <location>
        <position position="1"/>
    </location>
</feature>
<feature type="non-terminal residue" evidence="1">
    <location>
        <position position="54"/>
    </location>
</feature>
<evidence type="ECO:0000313" key="2">
    <source>
        <dbReference type="Proteomes" id="UP000789342"/>
    </source>
</evidence>
<protein>
    <submittedName>
        <fullName evidence="1">10971_t:CDS:1</fullName>
    </submittedName>
</protein>
<sequence>IHKYWRFNDGKIWSSATSIFNDTSYNKDENDRKSNTEDGMSFEMEVKFLLQKNE</sequence>